<dbReference type="PANTHER" id="PTHR35041">
    <property type="entry name" value="MEDIATOR OF RNA POLYMERASE II TRANSCRIPTION SUBUNIT 1"/>
    <property type="match status" value="1"/>
</dbReference>
<feature type="transmembrane region" description="Helical" evidence="1">
    <location>
        <begin position="174"/>
        <end position="199"/>
    </location>
</feature>
<accession>A0A2J6PV84</accession>
<dbReference type="AlphaFoldDB" id="A0A2J6PV84"/>
<sequence>MLLTLIALSSHLSLVTAQTTNIFTYPPGVADTSSVISNLTFEISTIVTLSWETDFANVTLTAYQGLWQGLYYYIQLLNNVPNPSSYQFFVSPVNSAIPYNVPMHFEIKVPGASPGTPGVFNSEQILLVQPVSSSSTSLSTSSITVASASSTFAAIKSSSTSSQSSASSGKKISFVGMGLGLGLGIPLLVLLGGLLGYWLRKKRAAMPEPTRQTQQPQGVEVAVNWQWKPELDNDLPSTPDIQVQHAYSAIFWVLTDLIVGSMGMFTQRSAENWTEITNTSEITSQIQYTSLLGSSDLDVFFSDDHFLSSNTPTLGAQRLQNVALAQNQTLAFLIPQLAFNMTISFTSSNLLSPSTSTSVTQSTSINIYAYHSHTLLMAYGIAIFSTLIGVFLGAWAYAQNKYSHKKTFSAILGATREATLSELFHADILGRLPLHRNVEQAKLKFVDWEEGRGFIIAGREDG</sequence>
<proteinExistence type="predicted"/>
<dbReference type="STRING" id="1745343.A0A2J6PV84"/>
<name>A0A2J6PV84_9HELO</name>
<feature type="chain" id="PRO_5014412867" description="Mid2 domain-containing protein" evidence="2">
    <location>
        <begin position="18"/>
        <end position="462"/>
    </location>
</feature>
<keyword evidence="4" id="KW-1185">Reference proteome</keyword>
<keyword evidence="1" id="KW-1133">Transmembrane helix</keyword>
<evidence type="ECO:0000256" key="2">
    <source>
        <dbReference type="SAM" id="SignalP"/>
    </source>
</evidence>
<evidence type="ECO:0000256" key="1">
    <source>
        <dbReference type="SAM" id="Phobius"/>
    </source>
</evidence>
<dbReference type="PANTHER" id="PTHR35041:SF3">
    <property type="entry name" value="FORMYLMETHIONINE DEFORMYLASE-LIKE PROTEIN"/>
    <property type="match status" value="1"/>
</dbReference>
<reference evidence="3 4" key="1">
    <citation type="submission" date="2016-05" db="EMBL/GenBank/DDBJ databases">
        <title>A degradative enzymes factory behind the ericoid mycorrhizal symbiosis.</title>
        <authorList>
            <consortium name="DOE Joint Genome Institute"/>
            <person name="Martino E."/>
            <person name="Morin E."/>
            <person name="Grelet G."/>
            <person name="Kuo A."/>
            <person name="Kohler A."/>
            <person name="Daghino S."/>
            <person name="Barry K."/>
            <person name="Choi C."/>
            <person name="Cichocki N."/>
            <person name="Clum A."/>
            <person name="Copeland A."/>
            <person name="Hainaut M."/>
            <person name="Haridas S."/>
            <person name="Labutti K."/>
            <person name="Lindquist E."/>
            <person name="Lipzen A."/>
            <person name="Khouja H.-R."/>
            <person name="Murat C."/>
            <person name="Ohm R."/>
            <person name="Olson A."/>
            <person name="Spatafora J."/>
            <person name="Veneault-Fourrey C."/>
            <person name="Henrissat B."/>
            <person name="Grigoriev I."/>
            <person name="Martin F."/>
            <person name="Perotto S."/>
        </authorList>
    </citation>
    <scope>NUCLEOTIDE SEQUENCE [LARGE SCALE GENOMIC DNA]</scope>
    <source>
        <strain evidence="3 4">UAMH 7357</strain>
    </source>
</reference>
<keyword evidence="1" id="KW-0812">Transmembrane</keyword>
<evidence type="ECO:0000313" key="4">
    <source>
        <dbReference type="Proteomes" id="UP000235672"/>
    </source>
</evidence>
<evidence type="ECO:0000313" key="3">
    <source>
        <dbReference type="EMBL" id="PMD17919.1"/>
    </source>
</evidence>
<dbReference type="EMBL" id="KZ613497">
    <property type="protein sequence ID" value="PMD17919.1"/>
    <property type="molecule type" value="Genomic_DNA"/>
</dbReference>
<keyword evidence="1" id="KW-0472">Membrane</keyword>
<keyword evidence="2" id="KW-0732">Signal</keyword>
<organism evidence="3 4">
    <name type="scientific">Hyaloscypha hepaticicola</name>
    <dbReference type="NCBI Taxonomy" id="2082293"/>
    <lineage>
        <taxon>Eukaryota</taxon>
        <taxon>Fungi</taxon>
        <taxon>Dikarya</taxon>
        <taxon>Ascomycota</taxon>
        <taxon>Pezizomycotina</taxon>
        <taxon>Leotiomycetes</taxon>
        <taxon>Helotiales</taxon>
        <taxon>Hyaloscyphaceae</taxon>
        <taxon>Hyaloscypha</taxon>
    </lineage>
</organism>
<feature type="transmembrane region" description="Helical" evidence="1">
    <location>
        <begin position="376"/>
        <end position="398"/>
    </location>
</feature>
<evidence type="ECO:0008006" key="5">
    <source>
        <dbReference type="Google" id="ProtNLM"/>
    </source>
</evidence>
<protein>
    <recommendedName>
        <fullName evidence="5">Mid2 domain-containing protein</fullName>
    </recommendedName>
</protein>
<dbReference type="OrthoDB" id="5322539at2759"/>
<gene>
    <name evidence="3" type="ORF">NA56DRAFT_707324</name>
</gene>
<feature type="signal peptide" evidence="2">
    <location>
        <begin position="1"/>
        <end position="17"/>
    </location>
</feature>
<dbReference type="Proteomes" id="UP000235672">
    <property type="component" value="Unassembled WGS sequence"/>
</dbReference>